<evidence type="ECO:0008006" key="3">
    <source>
        <dbReference type="Google" id="ProtNLM"/>
    </source>
</evidence>
<reference evidence="2" key="1">
    <citation type="journal article" date="2020" name="mSystems">
        <title>Genome- and Community-Level Interaction Insights into Carbon Utilization and Element Cycling Functions of Hydrothermarchaeota in Hydrothermal Sediment.</title>
        <authorList>
            <person name="Zhou Z."/>
            <person name="Liu Y."/>
            <person name="Xu W."/>
            <person name="Pan J."/>
            <person name="Luo Z.H."/>
            <person name="Li M."/>
        </authorList>
    </citation>
    <scope>NUCLEOTIDE SEQUENCE [LARGE SCALE GENOMIC DNA]</scope>
    <source>
        <strain evidence="2">HyVt-76</strain>
    </source>
</reference>
<sequence>MNIKKIFSWLILLLMAVQFQWSCNKDKTDTEILSAPVNEPQNDYIVVVEIISFSGLGGCASGFVEKANQPITDAKLHINRVPLINDSSATIFPNYYADTLNALSYNYFTRYQLTVEHQGKVVASGSTVMPSIPFIKNLSNPQTINVNDELVVKWEKVEQATALQVIVGGRIYDPVLKDSVDREFDSGLIEPNRTSITISDTLFRLPGTYVLGIVAFNGLNPGALPQNLYDEQGNYHKGYNLEGAAGLFLSAMVYPDPYGIQIVVKGSAASEQTVVEQPIKPILKELVMKKTREMAKQILVNYHKKGIE</sequence>
<evidence type="ECO:0000313" key="2">
    <source>
        <dbReference type="EMBL" id="HHE55343.1"/>
    </source>
</evidence>
<proteinExistence type="predicted"/>
<comment type="caution">
    <text evidence="2">The sequence shown here is derived from an EMBL/GenBank/DDBJ whole genome shotgun (WGS) entry which is preliminary data.</text>
</comment>
<dbReference type="EMBL" id="DRTD01000449">
    <property type="protein sequence ID" value="HHE55343.1"/>
    <property type="molecule type" value="Genomic_DNA"/>
</dbReference>
<accession>A0A7V5LIR3</accession>
<evidence type="ECO:0000256" key="1">
    <source>
        <dbReference type="SAM" id="SignalP"/>
    </source>
</evidence>
<keyword evidence="1" id="KW-0732">Signal</keyword>
<feature type="signal peptide" evidence="1">
    <location>
        <begin position="1"/>
        <end position="22"/>
    </location>
</feature>
<name>A0A7V5LIR3_CALAY</name>
<feature type="chain" id="PRO_5031060592" description="DUF4249 family protein" evidence="1">
    <location>
        <begin position="23"/>
        <end position="308"/>
    </location>
</feature>
<dbReference type="Proteomes" id="UP000886111">
    <property type="component" value="Unassembled WGS sequence"/>
</dbReference>
<gene>
    <name evidence="2" type="ORF">ENL21_06135</name>
</gene>
<protein>
    <recommendedName>
        <fullName evidence="3">DUF4249 family protein</fullName>
    </recommendedName>
</protein>
<dbReference type="AlphaFoldDB" id="A0A7V5LIR3"/>
<organism evidence="2">
    <name type="scientific">Caldithrix abyssi</name>
    <dbReference type="NCBI Taxonomy" id="187145"/>
    <lineage>
        <taxon>Bacteria</taxon>
        <taxon>Pseudomonadati</taxon>
        <taxon>Calditrichota</taxon>
        <taxon>Calditrichia</taxon>
        <taxon>Calditrichales</taxon>
        <taxon>Calditrichaceae</taxon>
        <taxon>Caldithrix</taxon>
    </lineage>
</organism>